<feature type="region of interest" description="Disordered" evidence="1">
    <location>
        <begin position="268"/>
        <end position="287"/>
    </location>
</feature>
<feature type="region of interest" description="Disordered" evidence="1">
    <location>
        <begin position="398"/>
        <end position="427"/>
    </location>
</feature>
<evidence type="ECO:0000313" key="3">
    <source>
        <dbReference type="Proteomes" id="UP001172681"/>
    </source>
</evidence>
<dbReference type="Proteomes" id="UP001172681">
    <property type="component" value="Unassembled WGS sequence"/>
</dbReference>
<feature type="compositionally biased region" description="Polar residues" evidence="1">
    <location>
        <begin position="398"/>
        <end position="419"/>
    </location>
</feature>
<keyword evidence="3" id="KW-1185">Reference proteome</keyword>
<reference evidence="2" key="1">
    <citation type="submission" date="2022-10" db="EMBL/GenBank/DDBJ databases">
        <title>Culturing micro-colonial fungi from biological soil crusts in the Mojave desert and describing Neophaeococcomyces mojavensis, and introducing the new genera and species Taxawa tesnikishii.</title>
        <authorList>
            <person name="Kurbessoian T."/>
            <person name="Stajich J.E."/>
        </authorList>
    </citation>
    <scope>NUCLEOTIDE SEQUENCE</scope>
    <source>
        <strain evidence="2">TK_35</strain>
    </source>
</reference>
<evidence type="ECO:0008006" key="4">
    <source>
        <dbReference type="Google" id="ProtNLM"/>
    </source>
</evidence>
<gene>
    <name evidence="2" type="ORF">H2204_007183</name>
</gene>
<name>A0AA39CY81_9EURO</name>
<evidence type="ECO:0000256" key="1">
    <source>
        <dbReference type="SAM" id="MobiDB-lite"/>
    </source>
</evidence>
<accession>A0AA39CY81</accession>
<proteinExistence type="predicted"/>
<dbReference type="EMBL" id="JAPDRN010000048">
    <property type="protein sequence ID" value="KAJ9633287.1"/>
    <property type="molecule type" value="Genomic_DNA"/>
</dbReference>
<sequence length="561" mass="61802">MSREPSDLLSTEGEYAPSNGSSHPFGISSASAEFNPFTNSHATVAERFVTASYDTCCYCHLNVVGPSQPQEGSRLRTLYGNARGLPVKALQTMPSSISPAPDSFLNASFCRPDWLSSSNTLDETGILRSGGISLPSACQPGIGNGVFDHNGENTTRISPANKYQSIVDDAGYWNPVPSADLDILRVGMVPLNATSAPLSRQISTANPYLHTLEVNAGTDQSPFRYPEYENATLPTLDLEGDAPDGLDYTQFDVQTCSLGSMPTPNIFSEGTTTAAPPSASAANHLSDKSSTQHSVLLPASNFHPSSLYPESYFQQLSSDSVPTQQYLPQSQLREDFRMLEYPPLPELDDSSYQELQQVDSSYPEPTDDVHHQWYTEEQARGYEMPEVQPSVPISNHMVRSTTRSETHTSATSRQVGTKSAQRDTSKDDLLVRLKSQGMSYKQIKEVGGFGEAESTLRGRYRALTKPKEARLRKPEWGDREIELLFEGVSQCSKADPLTSSLLQEHDAISIGQFVSKVPWKQVAEYMERMGTYRYGNATVKKKYLETLKLRGAAMHNTFNNL</sequence>
<evidence type="ECO:0000313" key="2">
    <source>
        <dbReference type="EMBL" id="KAJ9633287.1"/>
    </source>
</evidence>
<dbReference type="AlphaFoldDB" id="A0AA39CY81"/>
<feature type="compositionally biased region" description="Low complexity" evidence="1">
    <location>
        <begin position="271"/>
        <end position="282"/>
    </location>
</feature>
<organism evidence="2 3">
    <name type="scientific">Knufia peltigerae</name>
    <dbReference type="NCBI Taxonomy" id="1002370"/>
    <lineage>
        <taxon>Eukaryota</taxon>
        <taxon>Fungi</taxon>
        <taxon>Dikarya</taxon>
        <taxon>Ascomycota</taxon>
        <taxon>Pezizomycotina</taxon>
        <taxon>Eurotiomycetes</taxon>
        <taxon>Chaetothyriomycetidae</taxon>
        <taxon>Chaetothyriales</taxon>
        <taxon>Trichomeriaceae</taxon>
        <taxon>Knufia</taxon>
    </lineage>
</organism>
<comment type="caution">
    <text evidence="2">The sequence shown here is derived from an EMBL/GenBank/DDBJ whole genome shotgun (WGS) entry which is preliminary data.</text>
</comment>
<feature type="region of interest" description="Disordered" evidence="1">
    <location>
        <begin position="1"/>
        <end position="22"/>
    </location>
</feature>
<protein>
    <recommendedName>
        <fullName evidence="4">Myb-like domain-containing protein</fullName>
    </recommendedName>
</protein>